<name>A0A074RPR4_9AGAM</name>
<reference evidence="2 3" key="1">
    <citation type="submission" date="2013-12" db="EMBL/GenBank/DDBJ databases">
        <authorList>
            <person name="Cubeta M."/>
            <person name="Pakala S."/>
            <person name="Fedorova N."/>
            <person name="Thomas E."/>
            <person name="Dean R."/>
            <person name="Jabaji S."/>
            <person name="Neate S."/>
            <person name="Toda T."/>
            <person name="Tavantzis S."/>
            <person name="Vilgalys R."/>
            <person name="Bharathan N."/>
            <person name="Pakala S."/>
            <person name="Losada L.S."/>
            <person name="Zafar N."/>
            <person name="Nierman W."/>
        </authorList>
    </citation>
    <scope>NUCLEOTIDE SEQUENCE [LARGE SCALE GENOMIC DNA]</scope>
    <source>
        <strain evidence="2 3">123E</strain>
    </source>
</reference>
<evidence type="ECO:0000313" key="2">
    <source>
        <dbReference type="EMBL" id="KEP47310.1"/>
    </source>
</evidence>
<feature type="domain" description="F-box" evidence="1">
    <location>
        <begin position="81"/>
        <end position="140"/>
    </location>
</feature>
<dbReference type="Pfam" id="PF12937">
    <property type="entry name" value="F-box-like"/>
    <property type="match status" value="1"/>
</dbReference>
<dbReference type="Proteomes" id="UP000027456">
    <property type="component" value="Unassembled WGS sequence"/>
</dbReference>
<dbReference type="SUPFAM" id="SSF52047">
    <property type="entry name" value="RNI-like"/>
    <property type="match status" value="1"/>
</dbReference>
<organism evidence="2 3">
    <name type="scientific">Rhizoctonia solani 123E</name>
    <dbReference type="NCBI Taxonomy" id="1423351"/>
    <lineage>
        <taxon>Eukaryota</taxon>
        <taxon>Fungi</taxon>
        <taxon>Dikarya</taxon>
        <taxon>Basidiomycota</taxon>
        <taxon>Agaricomycotina</taxon>
        <taxon>Agaricomycetes</taxon>
        <taxon>Cantharellales</taxon>
        <taxon>Ceratobasidiaceae</taxon>
        <taxon>Rhizoctonia</taxon>
    </lineage>
</organism>
<dbReference type="Gene3D" id="1.20.1280.50">
    <property type="match status" value="1"/>
</dbReference>
<dbReference type="STRING" id="1423351.A0A074RPR4"/>
<dbReference type="InterPro" id="IPR001810">
    <property type="entry name" value="F-box_dom"/>
</dbReference>
<evidence type="ECO:0000259" key="1">
    <source>
        <dbReference type="Pfam" id="PF12937"/>
    </source>
</evidence>
<dbReference type="EMBL" id="AZST01000778">
    <property type="protein sequence ID" value="KEP47310.1"/>
    <property type="molecule type" value="Genomic_DNA"/>
</dbReference>
<dbReference type="OrthoDB" id="3365698at2759"/>
<evidence type="ECO:0000313" key="3">
    <source>
        <dbReference type="Proteomes" id="UP000027456"/>
    </source>
</evidence>
<sequence length="534" mass="59790">MEELMASCDFLDSALERYYNACVALELKVYHNFAQADLHGALLGSLAEKLTKSAAHKKKLKRCEMTLRRVRNHSSSVVPVNALPPEVLTRIFVMLRSCCFEGRKSSKLAVPIYPDTLAQVCSRWRRIAIGSSALWSHIDLSPSSDKDISQRLLSRAKAFHTRSNELPLDIHVIGSGGDAESVAKFCTPIARRIRSLVTFSPSTESLTPVLNSCFLHCVPGTLNHIAIWGEYDKYSYFWSASANGYLDSFTTWTGTDRRRVDELLLGIQVLDLTTNCIPPTSSAYRGLAELRLMGPGMRLTETHFLGILAASPKLRILHLDIDIGDASQSPSKVQLRELEVLFLSWVEDRENLVRLLHPGTQPLKLILEARNRLSMSRSTAAAFKSLFERSAVTELYIHHVLGTPGCGEILFNPFQLLEVMPHIRVLALSGVDIKHLGQRPTHKSSISSSVKSTPSLHTLHLISSPIEWISFVDLIETYDVQKTTIWDSTLYTEKRTNRMQDDQKLIRDILTDVCPTVQILGDGFLELAGVRDEK</sequence>
<dbReference type="AlphaFoldDB" id="A0A074RPR4"/>
<protein>
    <submittedName>
        <fullName evidence="2">Putative F-box-like domain protein</fullName>
    </submittedName>
</protein>
<proteinExistence type="predicted"/>
<gene>
    <name evidence="2" type="ORF">V565_160370</name>
</gene>
<keyword evidence="3" id="KW-1185">Reference proteome</keyword>
<accession>A0A074RPR4</accession>
<comment type="caution">
    <text evidence="2">The sequence shown here is derived from an EMBL/GenBank/DDBJ whole genome shotgun (WGS) entry which is preliminary data.</text>
</comment>
<dbReference type="HOGENOM" id="CLU_025641_1_0_1"/>